<proteinExistence type="predicted"/>
<dbReference type="AlphaFoldDB" id="A0A388TEK1"/>
<name>A0A388TEK1_TERA1</name>
<comment type="caution">
    <text evidence="1">The sequence shown here is derived from an EMBL/GenBank/DDBJ whole genome shotgun (WGS) entry which is preliminary data.</text>
</comment>
<reference evidence="1 2" key="1">
    <citation type="journal article" date="2019" name="ISME J.">
        <title>Genome analyses of uncultured TG2/ZB3 bacteria in 'Margulisbacteria' specifically attached to ectosymbiotic spirochetes of protists in the termite gut.</title>
        <authorList>
            <person name="Utami Y.D."/>
            <person name="Kuwahara H."/>
            <person name="Igai K."/>
            <person name="Murakami T."/>
            <person name="Sugaya K."/>
            <person name="Morikawa T."/>
            <person name="Nagura Y."/>
            <person name="Yuki M."/>
            <person name="Deevong P."/>
            <person name="Inoue T."/>
            <person name="Kihara K."/>
            <person name="Lo N."/>
            <person name="Yamada A."/>
            <person name="Ohkuma M."/>
            <person name="Hongoh Y."/>
        </authorList>
    </citation>
    <scope>NUCLEOTIDE SEQUENCE [LARGE SCALE GENOMIC DNA]</scope>
    <source>
        <strain evidence="1">NkOx7-01</strain>
    </source>
</reference>
<evidence type="ECO:0000313" key="1">
    <source>
        <dbReference type="EMBL" id="GBR74956.1"/>
    </source>
</evidence>
<organism evidence="1 2">
    <name type="scientific">Termititenax aidoneus</name>
    <dbReference type="NCBI Taxonomy" id="2218524"/>
    <lineage>
        <taxon>Bacteria</taxon>
        <taxon>Bacillati</taxon>
        <taxon>Candidatus Margulisiibacteriota</taxon>
        <taxon>Candidatus Termititenacia</taxon>
        <taxon>Candidatus Termititenacales</taxon>
        <taxon>Candidatus Termititenacaceae</taxon>
        <taxon>Candidatus Termititenax</taxon>
    </lineage>
</organism>
<gene>
    <name evidence="1" type="ORF">NO1_2040</name>
</gene>
<keyword evidence="2" id="KW-1185">Reference proteome</keyword>
<accession>A0A388TEK1</accession>
<protein>
    <submittedName>
        <fullName evidence="1">Uncharacterized protein</fullName>
    </submittedName>
</protein>
<evidence type="ECO:0000313" key="2">
    <source>
        <dbReference type="Proteomes" id="UP000269352"/>
    </source>
</evidence>
<dbReference type="Proteomes" id="UP000269352">
    <property type="component" value="Unassembled WGS sequence"/>
</dbReference>
<sequence length="67" mass="7613">MPTYGFQANIKDGQIEIPAEYKAVLHTPVKVFVITDWRAGSQKKREIPSLGVDMTGYKFDRQEANAR</sequence>
<dbReference type="EMBL" id="BGZN01000113">
    <property type="protein sequence ID" value="GBR74956.1"/>
    <property type="molecule type" value="Genomic_DNA"/>
</dbReference>